<feature type="domain" description="Lipase maturation factor 1/2 C-terminal" evidence="12">
    <location>
        <begin position="547"/>
        <end position="676"/>
    </location>
</feature>
<evidence type="ECO:0000259" key="11">
    <source>
        <dbReference type="Pfam" id="PF06762"/>
    </source>
</evidence>
<feature type="transmembrane region" description="Helical" evidence="9">
    <location>
        <begin position="122"/>
        <end position="142"/>
    </location>
</feature>
<feature type="domain" description="Lipase maturation factor 1/2 N-terminal" evidence="11">
    <location>
        <begin position="240"/>
        <end position="392"/>
    </location>
</feature>
<feature type="domain" description="CAF17 C-terminal" evidence="13">
    <location>
        <begin position="989"/>
        <end position="1076"/>
    </location>
</feature>
<feature type="region of interest" description="Disordered" evidence="10">
    <location>
        <begin position="1"/>
        <end position="73"/>
    </location>
</feature>
<name>A0A9Q0RN62_BLOTA</name>
<evidence type="ECO:0000313" key="15">
    <source>
        <dbReference type="Proteomes" id="UP001142055"/>
    </source>
</evidence>
<dbReference type="Gene3D" id="3.30.1360.120">
    <property type="entry name" value="Probable tRNA modification gtpase trme, domain 1"/>
    <property type="match status" value="1"/>
</dbReference>
<feature type="transmembrane region" description="Helical" evidence="9">
    <location>
        <begin position="495"/>
        <end position="517"/>
    </location>
</feature>
<keyword evidence="7 9" id="KW-0472">Membrane</keyword>
<dbReference type="SUPFAM" id="SSF103025">
    <property type="entry name" value="Folate-binding domain"/>
    <property type="match status" value="1"/>
</dbReference>
<dbReference type="Pfam" id="PF06762">
    <property type="entry name" value="LMF1"/>
    <property type="match status" value="1"/>
</dbReference>
<keyword evidence="4 9" id="KW-0256">Endoplasmic reticulum</keyword>
<evidence type="ECO:0000259" key="12">
    <source>
        <dbReference type="Pfam" id="PF25179"/>
    </source>
</evidence>
<dbReference type="Pfam" id="PF25179">
    <property type="entry name" value="LMF1_C"/>
    <property type="match status" value="1"/>
</dbReference>
<accession>A0A9Q0RN62</accession>
<keyword evidence="8" id="KW-0325">Glycoprotein</keyword>
<dbReference type="NCBIfam" id="TIGR03317">
    <property type="entry name" value="ygfZ_signature"/>
    <property type="match status" value="1"/>
</dbReference>
<keyword evidence="15" id="KW-1185">Reference proteome</keyword>
<feature type="transmembrane region" description="Helical" evidence="9">
    <location>
        <begin position="401"/>
        <end position="423"/>
    </location>
</feature>
<feature type="transmembrane region" description="Helical" evidence="9">
    <location>
        <begin position="454"/>
        <end position="475"/>
    </location>
</feature>
<feature type="compositionally biased region" description="Polar residues" evidence="10">
    <location>
        <begin position="56"/>
        <end position="69"/>
    </location>
</feature>
<keyword evidence="6 9" id="KW-1133">Transmembrane helix</keyword>
<dbReference type="InterPro" id="IPR057460">
    <property type="entry name" value="CAF17_C"/>
</dbReference>
<keyword evidence="5" id="KW-0809">Transit peptide</keyword>
<feature type="compositionally biased region" description="Basic residues" evidence="10">
    <location>
        <begin position="34"/>
        <end position="45"/>
    </location>
</feature>
<feature type="transmembrane region" description="Helical" evidence="9">
    <location>
        <begin position="180"/>
        <end position="205"/>
    </location>
</feature>
<dbReference type="GO" id="GO:0005789">
    <property type="term" value="C:endoplasmic reticulum membrane"/>
    <property type="evidence" value="ECO:0007669"/>
    <property type="project" value="UniProtKB-SubCell"/>
</dbReference>
<organism evidence="14 15">
    <name type="scientific">Blomia tropicalis</name>
    <name type="common">Mite</name>
    <dbReference type="NCBI Taxonomy" id="40697"/>
    <lineage>
        <taxon>Eukaryota</taxon>
        <taxon>Metazoa</taxon>
        <taxon>Ecdysozoa</taxon>
        <taxon>Arthropoda</taxon>
        <taxon>Chelicerata</taxon>
        <taxon>Arachnida</taxon>
        <taxon>Acari</taxon>
        <taxon>Acariformes</taxon>
        <taxon>Sarcoptiformes</taxon>
        <taxon>Astigmata</taxon>
        <taxon>Glycyphagoidea</taxon>
        <taxon>Echimyopodidae</taxon>
        <taxon>Blomia</taxon>
    </lineage>
</organism>
<evidence type="ECO:0000256" key="8">
    <source>
        <dbReference type="ARBA" id="ARBA00023180"/>
    </source>
</evidence>
<dbReference type="AlphaFoldDB" id="A0A9Q0RN62"/>
<feature type="compositionally biased region" description="Low complexity" evidence="10">
    <location>
        <begin position="46"/>
        <end position="55"/>
    </location>
</feature>
<feature type="transmembrane region" description="Helical" evidence="9">
    <location>
        <begin position="327"/>
        <end position="350"/>
    </location>
</feature>
<reference evidence="14" key="1">
    <citation type="submission" date="2022-12" db="EMBL/GenBank/DDBJ databases">
        <title>Genome assemblies of Blomia tropicalis.</title>
        <authorList>
            <person name="Cui Y."/>
        </authorList>
    </citation>
    <scope>NUCLEOTIDE SEQUENCE</scope>
    <source>
        <tissue evidence="14">Adult mites</tissue>
    </source>
</reference>
<dbReference type="InterPro" id="IPR009613">
    <property type="entry name" value="LMF"/>
</dbReference>
<feature type="transmembrane region" description="Helical" evidence="9">
    <location>
        <begin position="217"/>
        <end position="235"/>
    </location>
</feature>
<evidence type="ECO:0000256" key="4">
    <source>
        <dbReference type="ARBA" id="ARBA00022824"/>
    </source>
</evidence>
<dbReference type="InterPro" id="IPR057434">
    <property type="entry name" value="LMF1/2_N"/>
</dbReference>
<evidence type="ECO:0000256" key="7">
    <source>
        <dbReference type="ARBA" id="ARBA00023136"/>
    </source>
</evidence>
<comment type="caution">
    <text evidence="14">The sequence shown here is derived from an EMBL/GenBank/DDBJ whole genome shotgun (WGS) entry which is preliminary data.</text>
</comment>
<evidence type="ECO:0000256" key="1">
    <source>
        <dbReference type="ARBA" id="ARBA00004477"/>
    </source>
</evidence>
<dbReference type="InterPro" id="IPR057433">
    <property type="entry name" value="LMF1/2_C"/>
</dbReference>
<dbReference type="EMBL" id="JAPWDV010000002">
    <property type="protein sequence ID" value="KAJ6220416.1"/>
    <property type="molecule type" value="Genomic_DNA"/>
</dbReference>
<evidence type="ECO:0000256" key="2">
    <source>
        <dbReference type="ARBA" id="ARBA00005512"/>
    </source>
</evidence>
<evidence type="ECO:0000256" key="5">
    <source>
        <dbReference type="ARBA" id="ARBA00022946"/>
    </source>
</evidence>
<comment type="function">
    <text evidence="9">Involved in the maturation of specific proteins in the endoplasmic reticulum.</text>
</comment>
<dbReference type="PANTHER" id="PTHR14463:SF5">
    <property type="entry name" value="LIPASE MATURATION FACTOR 2"/>
    <property type="match status" value="1"/>
</dbReference>
<dbReference type="GO" id="GO:0051604">
    <property type="term" value="P:protein maturation"/>
    <property type="evidence" value="ECO:0007669"/>
    <property type="project" value="InterPro"/>
</dbReference>
<evidence type="ECO:0000256" key="10">
    <source>
        <dbReference type="SAM" id="MobiDB-lite"/>
    </source>
</evidence>
<dbReference type="InterPro" id="IPR027266">
    <property type="entry name" value="TrmE/GcvT-like"/>
</dbReference>
<evidence type="ECO:0000256" key="9">
    <source>
        <dbReference type="RuleBase" id="RU361229"/>
    </source>
</evidence>
<proteinExistence type="inferred from homology"/>
<protein>
    <recommendedName>
        <fullName evidence="9">Lipase maturation factor</fullName>
    </recommendedName>
</protein>
<dbReference type="Proteomes" id="UP001142055">
    <property type="component" value="Chromosome 2"/>
</dbReference>
<evidence type="ECO:0000256" key="3">
    <source>
        <dbReference type="ARBA" id="ARBA00022692"/>
    </source>
</evidence>
<evidence type="ECO:0000259" key="13">
    <source>
        <dbReference type="Pfam" id="PF25455"/>
    </source>
</evidence>
<comment type="subcellular location">
    <subcellularLocation>
        <location evidence="1 9">Endoplasmic reticulum membrane</location>
        <topology evidence="1 9">Multi-pass membrane protein</topology>
    </subcellularLocation>
</comment>
<evidence type="ECO:0000313" key="14">
    <source>
        <dbReference type="EMBL" id="KAJ6220416.1"/>
    </source>
</evidence>
<dbReference type="PANTHER" id="PTHR14463">
    <property type="entry name" value="LIPASE MATURATION FACTOR"/>
    <property type="match status" value="1"/>
</dbReference>
<evidence type="ECO:0000256" key="6">
    <source>
        <dbReference type="ARBA" id="ARBA00022989"/>
    </source>
</evidence>
<keyword evidence="3 9" id="KW-0812">Transmembrane</keyword>
<sequence>MAPGQGSKFAVLASSDPDNENRASSKSSTGSKDKKNKQKSNKNKKQQQSTSNTTKPLSETNGNETTNFDLPNKKNSVKKQISNEQMNANLSTETKLLQTKNCSISDVDNQKSYDSSTFIQNLFLWSVSAIYMFAFISFYYQIRGLYGDNGVLPLRHYAASLSSKNQSITAEELYAQNGSWVWLISRFGFTLTTSLELITITGILVSFGQLLFKSLRIVPNYLLLYIAYLSLSKVGQTFLHFQWDALLLEVGALTVFVAFKGSLAPDSRLVLWPIKWLMFRFMFSNGVVKLTSRCPLWWSLRTLDVHFESQCIPTPLAWYAHHLPQNWLHLFTALTFVIELIGPFLFFVPLKSARIFSFVTQVLFQVSIILTGNFNFFNLLTIVLSFSLLESNNNTKPRSRIEIFLNGAFSGTLAYYTIQFFAINFDKGVSNIGDLILHGPNSKINFTFENFNHALSHAITISIWIGSISLIHISVRSIYICLSSEQSFMRRFLRLLTTLFSIGVCAAILALSVVPFAELDNSGQHLRKLPKPLKQWYVQAQENGLMHGYGLFRVMTGDGGRPELIIEGTNDPQNGPWEQYHFRYKPGDLKKAPRFNIPHQPRLDWQMWFAALGTYQANPWLTNFAYRLLTGEPDVLQLIDTQRLPFPENSPPKYLRMSRYLYKFTDNLNDIGWWKQIDNRHAYFPMVNKDTLSAALKLNEIKRRYYNKSNQTNHQNGSATLVAIRLSNRRFLRVCGEDSFIYLQSLLTNDMRMLLSLERLEKERNSSPGLEKLIESNALNQPVIYTYLLSAVGRVLADMFVYRGRYRTSDGEYIIEIDSKLANAMKRLFLGYNLSRNIRVEFANDIQAWVIIPINKFTDNNNAFNDSNIQIEEIDSDDIKLVADPRVGSSHIGYRLLTRLGATQIEDIGQYIQLQNYSKKVRIHEGTIGDYVQLRYRLGIPEGYKDILSGHYYPFELNGDILNAISLNKGLYTSEEKIIKIYSREPIQRRLFPVQFHGSISKIRQLHPAPRTLIDLNSRKFGELFQRYGRNGIASLWVPLKNNYFTKFNQDNGSFPLLTHKDTGLKMSVSIPNWWPTQVDQLQLPVPNYPKCLFNLKDEELESKDFDMQIKDCSPEDIFRISSHY</sequence>
<dbReference type="InterPro" id="IPR017703">
    <property type="entry name" value="YgfZ/GCV_T_CS"/>
</dbReference>
<feature type="transmembrane region" description="Helical" evidence="9">
    <location>
        <begin position="362"/>
        <end position="389"/>
    </location>
</feature>
<comment type="similarity">
    <text evidence="2 9">Belongs to the lipase maturation factor family.</text>
</comment>
<dbReference type="Pfam" id="PF25455">
    <property type="entry name" value="Beta-barrel_CAF17_C"/>
    <property type="match status" value="1"/>
</dbReference>
<gene>
    <name evidence="14" type="ORF">RDWZM_006228</name>
</gene>